<proteinExistence type="predicted"/>
<feature type="transmembrane region" description="Helical" evidence="2">
    <location>
        <begin position="6"/>
        <end position="27"/>
    </location>
</feature>
<evidence type="ECO:0000313" key="4">
    <source>
        <dbReference type="Proteomes" id="UP000664169"/>
    </source>
</evidence>
<keyword evidence="4" id="KW-1185">Reference proteome</keyword>
<feature type="compositionally biased region" description="Basic and acidic residues" evidence="1">
    <location>
        <begin position="179"/>
        <end position="190"/>
    </location>
</feature>
<keyword evidence="2" id="KW-0472">Membrane</keyword>
<evidence type="ECO:0000256" key="1">
    <source>
        <dbReference type="SAM" id="MobiDB-lite"/>
    </source>
</evidence>
<dbReference type="EMBL" id="CAJPDQ010000005">
    <property type="protein sequence ID" value="CAF9909578.1"/>
    <property type="molecule type" value="Genomic_DNA"/>
</dbReference>
<evidence type="ECO:0000256" key="2">
    <source>
        <dbReference type="SAM" id="Phobius"/>
    </source>
</evidence>
<dbReference type="Proteomes" id="UP000664169">
    <property type="component" value="Unassembled WGS sequence"/>
</dbReference>
<organism evidence="3 4">
    <name type="scientific">Gomphillus americanus</name>
    <dbReference type="NCBI Taxonomy" id="1940652"/>
    <lineage>
        <taxon>Eukaryota</taxon>
        <taxon>Fungi</taxon>
        <taxon>Dikarya</taxon>
        <taxon>Ascomycota</taxon>
        <taxon>Pezizomycotina</taxon>
        <taxon>Lecanoromycetes</taxon>
        <taxon>OSLEUM clade</taxon>
        <taxon>Ostropomycetidae</taxon>
        <taxon>Ostropales</taxon>
        <taxon>Graphidaceae</taxon>
        <taxon>Gomphilloideae</taxon>
        <taxon>Gomphillus</taxon>
    </lineage>
</organism>
<name>A0A8H3I917_9LECA</name>
<keyword evidence="2" id="KW-1133">Transmembrane helix</keyword>
<feature type="region of interest" description="Disordered" evidence="1">
    <location>
        <begin position="164"/>
        <end position="205"/>
    </location>
</feature>
<feature type="region of interest" description="Disordered" evidence="1">
    <location>
        <begin position="221"/>
        <end position="242"/>
    </location>
</feature>
<feature type="compositionally biased region" description="Acidic residues" evidence="1">
    <location>
        <begin position="191"/>
        <end position="201"/>
    </location>
</feature>
<dbReference type="OrthoDB" id="331948at2759"/>
<comment type="caution">
    <text evidence="3">The sequence shown here is derived from an EMBL/GenBank/DDBJ whole genome shotgun (WGS) entry which is preliminary data.</text>
</comment>
<reference evidence="3" key="1">
    <citation type="submission" date="2021-03" db="EMBL/GenBank/DDBJ databases">
        <authorList>
            <person name="Tagirdzhanova G."/>
        </authorList>
    </citation>
    <scope>NUCLEOTIDE SEQUENCE</scope>
</reference>
<accession>A0A8H3I917</accession>
<evidence type="ECO:0000313" key="3">
    <source>
        <dbReference type="EMBL" id="CAF9909578.1"/>
    </source>
</evidence>
<sequence length="242" mass="27507">MGSLFALTLINTFTLFAIGVLLIRSLWSLFTNVTSIESWEIERHATLVRRARAFDGYLDGPNGERIPIKKQEFPYDIGLWSNFRQVFGANPLSWLWTFAHTPSSESGLEFETNGFEDDGIGWPPPDPDRMPRTRMKLEGGVTTHDGYEADVVQRDVVFMRHAGDGQKTNSAQRRKRFHERYTDASTRDDMEPPDDLQVDGEEAWRNSEGERLADFGLDEEAEFYDDDEGNVPLSLKGKGKPA</sequence>
<gene>
    <name evidence="3" type="ORF">GOMPHAMPRED_006809</name>
</gene>
<dbReference type="AlphaFoldDB" id="A0A8H3I917"/>
<protein>
    <recommendedName>
        <fullName evidence="5">Palmitoyltransferase pfa4</fullName>
    </recommendedName>
</protein>
<evidence type="ECO:0008006" key="5">
    <source>
        <dbReference type="Google" id="ProtNLM"/>
    </source>
</evidence>
<keyword evidence="2" id="KW-0812">Transmembrane</keyword>